<protein>
    <submittedName>
        <fullName evidence="1">Uncharacterized protein</fullName>
    </submittedName>
</protein>
<comment type="caution">
    <text evidence="1">The sequence shown here is derived from an EMBL/GenBank/DDBJ whole genome shotgun (WGS) entry which is preliminary data.</text>
</comment>
<feature type="non-terminal residue" evidence="1">
    <location>
        <position position="171"/>
    </location>
</feature>
<feature type="non-terminal residue" evidence="1">
    <location>
        <position position="1"/>
    </location>
</feature>
<proteinExistence type="predicted"/>
<dbReference type="OrthoDB" id="413482at2759"/>
<accession>A0A812NVK4</accession>
<dbReference type="AlphaFoldDB" id="A0A812NVK4"/>
<gene>
    <name evidence="1" type="ORF">SNEC2469_LOCUS8497</name>
</gene>
<evidence type="ECO:0000313" key="2">
    <source>
        <dbReference type="Proteomes" id="UP000601435"/>
    </source>
</evidence>
<evidence type="ECO:0000313" key="1">
    <source>
        <dbReference type="EMBL" id="CAE7333640.1"/>
    </source>
</evidence>
<organism evidence="1 2">
    <name type="scientific">Symbiodinium necroappetens</name>
    <dbReference type="NCBI Taxonomy" id="1628268"/>
    <lineage>
        <taxon>Eukaryota</taxon>
        <taxon>Sar</taxon>
        <taxon>Alveolata</taxon>
        <taxon>Dinophyceae</taxon>
        <taxon>Suessiales</taxon>
        <taxon>Symbiodiniaceae</taxon>
        <taxon>Symbiodinium</taxon>
    </lineage>
</organism>
<sequence length="171" mass="19136">VNGEWHLKFSGRECEKKAEVLLTMEPSGRLLLSPSRGAASRKKADGQNTRFGVRLKMAQEVREYVENYCDGVVPQDPDDFQRVLDHYWGSKIRPACNIATSGRSWAEIGWPGSQNQCKRRAAKDLKSRGDVLIARGLPALDALRIARSLKEFSQAGAEFVEDKSLESEIKT</sequence>
<dbReference type="Proteomes" id="UP000601435">
    <property type="component" value="Unassembled WGS sequence"/>
</dbReference>
<name>A0A812NVK4_9DINO</name>
<reference evidence="1" key="1">
    <citation type="submission" date="2021-02" db="EMBL/GenBank/DDBJ databases">
        <authorList>
            <person name="Dougan E. K."/>
            <person name="Rhodes N."/>
            <person name="Thang M."/>
            <person name="Chan C."/>
        </authorList>
    </citation>
    <scope>NUCLEOTIDE SEQUENCE</scope>
</reference>
<dbReference type="EMBL" id="CAJNJA010013997">
    <property type="protein sequence ID" value="CAE7333640.1"/>
    <property type="molecule type" value="Genomic_DNA"/>
</dbReference>
<keyword evidence="2" id="KW-1185">Reference proteome</keyword>